<protein>
    <submittedName>
        <fullName evidence="1">Uncharacterized protein</fullName>
    </submittedName>
</protein>
<dbReference type="Proteomes" id="UP001519460">
    <property type="component" value="Unassembled WGS sequence"/>
</dbReference>
<evidence type="ECO:0000313" key="2">
    <source>
        <dbReference type="Proteomes" id="UP001519460"/>
    </source>
</evidence>
<dbReference type="AlphaFoldDB" id="A0ABD0KV16"/>
<accession>A0ABD0KV16</accession>
<reference evidence="1 2" key="1">
    <citation type="journal article" date="2023" name="Sci. Data">
        <title>Genome assembly of the Korean intertidal mud-creeper Batillaria attramentaria.</title>
        <authorList>
            <person name="Patra A.K."/>
            <person name="Ho P.T."/>
            <person name="Jun S."/>
            <person name="Lee S.J."/>
            <person name="Kim Y."/>
            <person name="Won Y.J."/>
        </authorList>
    </citation>
    <scope>NUCLEOTIDE SEQUENCE [LARGE SCALE GENOMIC DNA]</scope>
    <source>
        <strain evidence="1">Wonlab-2016</strain>
    </source>
</reference>
<gene>
    <name evidence="1" type="ORF">BaRGS_00017856</name>
</gene>
<keyword evidence="2" id="KW-1185">Reference proteome</keyword>
<organism evidence="1 2">
    <name type="scientific">Batillaria attramentaria</name>
    <dbReference type="NCBI Taxonomy" id="370345"/>
    <lineage>
        <taxon>Eukaryota</taxon>
        <taxon>Metazoa</taxon>
        <taxon>Spiralia</taxon>
        <taxon>Lophotrochozoa</taxon>
        <taxon>Mollusca</taxon>
        <taxon>Gastropoda</taxon>
        <taxon>Caenogastropoda</taxon>
        <taxon>Sorbeoconcha</taxon>
        <taxon>Cerithioidea</taxon>
        <taxon>Batillariidae</taxon>
        <taxon>Batillaria</taxon>
    </lineage>
</organism>
<dbReference type="EMBL" id="JACVVK020000121">
    <property type="protein sequence ID" value="KAK7490984.1"/>
    <property type="molecule type" value="Genomic_DNA"/>
</dbReference>
<evidence type="ECO:0000313" key="1">
    <source>
        <dbReference type="EMBL" id="KAK7490984.1"/>
    </source>
</evidence>
<sequence length="181" mass="20350">MVQLDTPSTDTGTCHLQHGNGHDYVDKIMTYPDNAMTYLDDTMTFLRIRRRKPSKSQNNLLTWKLGKKSSAGRCLQCNIDLPSIPSITLSFPTDEPTQRVACLMPVPFPTPTAQLGTCGHTVLCRLRLCFVMWNVRIGRQARLASQSSTFPSFCPVLLPRPWSQAGVDAYPSCIVWDCERK</sequence>
<proteinExistence type="predicted"/>
<comment type="caution">
    <text evidence="1">The sequence shown here is derived from an EMBL/GenBank/DDBJ whole genome shotgun (WGS) entry which is preliminary data.</text>
</comment>
<name>A0ABD0KV16_9CAEN</name>